<dbReference type="GO" id="GO:0004609">
    <property type="term" value="F:phosphatidylserine decarboxylase activity"/>
    <property type="evidence" value="ECO:0007669"/>
    <property type="project" value="InterPro"/>
</dbReference>
<keyword evidence="6" id="KW-0865">Zymogen</keyword>
<evidence type="ECO:0000256" key="5">
    <source>
        <dbReference type="ARBA" id="ARBA00023136"/>
    </source>
</evidence>
<keyword evidence="2" id="KW-0444">Lipid biosynthesis</keyword>
<sequence length="244" mass="27588">MTFLILIASVISIVFVIQVYLRKVWFYRDPQRTPEATDGAIIAPADGQVIYIKEVNSDNIVCNKLGQNIPVEEISKSKTQIGDGFLIGIYMSPLDVHFNYAPISGTIESMKHTQAKKNLPMVDLWEYIRLTFLRRAVDLFGNRYHLENERNTIFIKGKINIAMVEIADKFVNKISTYVKEGADVNIGQKLSFIERGSQVDLFIPKDAKVEVEMGQQVYGAQTVLATYEQSGDEKSEKEKIASVE</sequence>
<evidence type="ECO:0000256" key="10">
    <source>
        <dbReference type="ARBA" id="ARBA00023317"/>
    </source>
</evidence>
<keyword evidence="9" id="KW-1208">Phospholipid metabolism</keyword>
<evidence type="ECO:0000256" key="6">
    <source>
        <dbReference type="ARBA" id="ARBA00023145"/>
    </source>
</evidence>
<evidence type="ECO:0000313" key="11">
    <source>
        <dbReference type="EMBL" id="KKN17295.1"/>
    </source>
</evidence>
<dbReference type="EMBL" id="LAZR01003536">
    <property type="protein sequence ID" value="KKN17295.1"/>
    <property type="molecule type" value="Genomic_DNA"/>
</dbReference>
<evidence type="ECO:0000256" key="4">
    <source>
        <dbReference type="ARBA" id="ARBA00023098"/>
    </source>
</evidence>
<keyword evidence="8" id="KW-0456">Lyase</keyword>
<evidence type="ECO:0000256" key="3">
    <source>
        <dbReference type="ARBA" id="ARBA00022793"/>
    </source>
</evidence>
<dbReference type="AlphaFoldDB" id="A0A0F9NCT4"/>
<gene>
    <name evidence="11" type="ORF">LCGC14_0967240</name>
</gene>
<dbReference type="InterPro" id="IPR033175">
    <property type="entry name" value="PSD-A"/>
</dbReference>
<dbReference type="GO" id="GO:0008654">
    <property type="term" value="P:phospholipid biosynthetic process"/>
    <property type="evidence" value="ECO:0007669"/>
    <property type="project" value="UniProtKB-KW"/>
</dbReference>
<proteinExistence type="predicted"/>
<organism evidence="11">
    <name type="scientific">marine sediment metagenome</name>
    <dbReference type="NCBI Taxonomy" id="412755"/>
    <lineage>
        <taxon>unclassified sequences</taxon>
        <taxon>metagenomes</taxon>
        <taxon>ecological metagenomes</taxon>
    </lineage>
</organism>
<evidence type="ECO:0000256" key="8">
    <source>
        <dbReference type="ARBA" id="ARBA00023239"/>
    </source>
</evidence>
<keyword evidence="4" id="KW-0443">Lipid metabolism</keyword>
<evidence type="ECO:0000256" key="7">
    <source>
        <dbReference type="ARBA" id="ARBA00023209"/>
    </source>
</evidence>
<keyword evidence="5" id="KW-0472">Membrane</keyword>
<dbReference type="Pfam" id="PF02666">
    <property type="entry name" value="PS_Dcarbxylase"/>
    <property type="match status" value="1"/>
</dbReference>
<keyword evidence="7" id="KW-0594">Phospholipid biosynthesis</keyword>
<evidence type="ECO:0000256" key="1">
    <source>
        <dbReference type="ARBA" id="ARBA00022475"/>
    </source>
</evidence>
<protein>
    <recommendedName>
        <fullName evidence="12">Phosphatidylserine decarboxylase</fullName>
    </recommendedName>
</protein>
<comment type="caution">
    <text evidence="11">The sequence shown here is derived from an EMBL/GenBank/DDBJ whole genome shotgun (WGS) entry which is preliminary data.</text>
</comment>
<evidence type="ECO:0000256" key="9">
    <source>
        <dbReference type="ARBA" id="ARBA00023264"/>
    </source>
</evidence>
<keyword evidence="1" id="KW-1003">Cell membrane</keyword>
<dbReference type="PANTHER" id="PTHR35809:SF1">
    <property type="entry name" value="ARCHAETIDYLSERINE DECARBOXYLASE PROENZYME-RELATED"/>
    <property type="match status" value="1"/>
</dbReference>
<evidence type="ECO:0000256" key="2">
    <source>
        <dbReference type="ARBA" id="ARBA00022516"/>
    </source>
</evidence>
<keyword evidence="10" id="KW-0670">Pyruvate</keyword>
<accession>A0A0F9NCT4</accession>
<dbReference type="PANTHER" id="PTHR35809">
    <property type="entry name" value="ARCHAETIDYLSERINE DECARBOXYLASE PROENZYME-RELATED"/>
    <property type="match status" value="1"/>
</dbReference>
<keyword evidence="3" id="KW-0210">Decarboxylase</keyword>
<dbReference type="InterPro" id="IPR003817">
    <property type="entry name" value="PS_Dcarbxylase"/>
</dbReference>
<reference evidence="11" key="1">
    <citation type="journal article" date="2015" name="Nature">
        <title>Complex archaea that bridge the gap between prokaryotes and eukaryotes.</title>
        <authorList>
            <person name="Spang A."/>
            <person name="Saw J.H."/>
            <person name="Jorgensen S.L."/>
            <person name="Zaremba-Niedzwiedzka K."/>
            <person name="Martijn J."/>
            <person name="Lind A.E."/>
            <person name="van Eijk R."/>
            <person name="Schleper C."/>
            <person name="Guy L."/>
            <person name="Ettema T.J."/>
        </authorList>
    </citation>
    <scope>NUCLEOTIDE SEQUENCE</scope>
</reference>
<evidence type="ECO:0008006" key="12">
    <source>
        <dbReference type="Google" id="ProtNLM"/>
    </source>
</evidence>
<name>A0A0F9NCT4_9ZZZZ</name>